<dbReference type="CDD" id="cd04301">
    <property type="entry name" value="NAT_SF"/>
    <property type="match status" value="1"/>
</dbReference>
<proteinExistence type="predicted"/>
<name>A0ABW8IHX7_9GAMM</name>
<dbReference type="Gene3D" id="3.40.630.30">
    <property type="match status" value="1"/>
</dbReference>
<evidence type="ECO:0000256" key="2">
    <source>
        <dbReference type="ARBA" id="ARBA00023315"/>
    </source>
</evidence>
<reference evidence="4 5" key="1">
    <citation type="submission" date="2020-10" db="EMBL/GenBank/DDBJ databases">
        <title>Phylogeny of dyella-like bacteria.</title>
        <authorList>
            <person name="Fu J."/>
        </authorList>
    </citation>
    <scope>NUCLEOTIDE SEQUENCE [LARGE SCALE GENOMIC DNA]</scope>
    <source>
        <strain evidence="4 5">DHG40</strain>
    </source>
</reference>
<gene>
    <name evidence="4" type="ORF">ISP18_07335</name>
</gene>
<accession>A0ABW8IHX7</accession>
<organism evidence="4 5">
    <name type="scientific">Dyella humi</name>
    <dbReference type="NCBI Taxonomy" id="1770547"/>
    <lineage>
        <taxon>Bacteria</taxon>
        <taxon>Pseudomonadati</taxon>
        <taxon>Pseudomonadota</taxon>
        <taxon>Gammaproteobacteria</taxon>
        <taxon>Lysobacterales</taxon>
        <taxon>Rhodanobacteraceae</taxon>
        <taxon>Dyella</taxon>
    </lineage>
</organism>
<keyword evidence="5" id="KW-1185">Reference proteome</keyword>
<dbReference type="InterPro" id="IPR016181">
    <property type="entry name" value="Acyl_CoA_acyltransferase"/>
</dbReference>
<dbReference type="SUPFAM" id="SSF55729">
    <property type="entry name" value="Acyl-CoA N-acyltransferases (Nat)"/>
    <property type="match status" value="1"/>
</dbReference>
<dbReference type="InterPro" id="IPR000182">
    <property type="entry name" value="GNAT_dom"/>
</dbReference>
<sequence length="169" mass="19448">MLLRPAEPEDALSVARVHVRAWQIGYRHILPDNYLAQLRPEERAQRYDFATMDIRQPMTLVAVEDGTIRGFATTAPARDNDLPYLGELCALYVDPDCWNRGIGGALIAAARQRLVEQGYRYALLWVLAGNDRGERFYRADGWIPDGMARRERIWGMTVDEIRYRRPLQG</sequence>
<dbReference type="EMBL" id="JADIKI010000022">
    <property type="protein sequence ID" value="MFK2854399.1"/>
    <property type="molecule type" value="Genomic_DNA"/>
</dbReference>
<dbReference type="PROSITE" id="PS51186">
    <property type="entry name" value="GNAT"/>
    <property type="match status" value="1"/>
</dbReference>
<evidence type="ECO:0000259" key="3">
    <source>
        <dbReference type="PROSITE" id="PS51186"/>
    </source>
</evidence>
<dbReference type="RefSeq" id="WP_380008818.1">
    <property type="nucleotide sequence ID" value="NZ_JADIKI010000022.1"/>
</dbReference>
<feature type="domain" description="N-acetyltransferase" evidence="3">
    <location>
        <begin position="1"/>
        <end position="168"/>
    </location>
</feature>
<dbReference type="Proteomes" id="UP001620409">
    <property type="component" value="Unassembled WGS sequence"/>
</dbReference>
<evidence type="ECO:0000313" key="4">
    <source>
        <dbReference type="EMBL" id="MFK2854399.1"/>
    </source>
</evidence>
<dbReference type="PANTHER" id="PTHR43877">
    <property type="entry name" value="AMINOALKYLPHOSPHONATE N-ACETYLTRANSFERASE-RELATED-RELATED"/>
    <property type="match status" value="1"/>
</dbReference>
<protein>
    <submittedName>
        <fullName evidence="4">GNAT family N-acetyltransferase</fullName>
    </submittedName>
</protein>
<dbReference type="InterPro" id="IPR050832">
    <property type="entry name" value="Bact_Acetyltransf"/>
</dbReference>
<keyword evidence="1" id="KW-0808">Transferase</keyword>
<dbReference type="Pfam" id="PF00583">
    <property type="entry name" value="Acetyltransf_1"/>
    <property type="match status" value="1"/>
</dbReference>
<keyword evidence="2" id="KW-0012">Acyltransferase</keyword>
<evidence type="ECO:0000256" key="1">
    <source>
        <dbReference type="ARBA" id="ARBA00022679"/>
    </source>
</evidence>
<comment type="caution">
    <text evidence="4">The sequence shown here is derived from an EMBL/GenBank/DDBJ whole genome shotgun (WGS) entry which is preliminary data.</text>
</comment>
<dbReference type="PANTHER" id="PTHR43877:SF1">
    <property type="entry name" value="ACETYLTRANSFERASE"/>
    <property type="match status" value="1"/>
</dbReference>
<evidence type="ECO:0000313" key="5">
    <source>
        <dbReference type="Proteomes" id="UP001620409"/>
    </source>
</evidence>